<dbReference type="Proteomes" id="UP000054843">
    <property type="component" value="Unassembled WGS sequence"/>
</dbReference>
<evidence type="ECO:0000313" key="2">
    <source>
        <dbReference type="EMBL" id="KRZ68885.1"/>
    </source>
</evidence>
<sequence length="60" mass="6830">MSSNKPERCQNVHPDCDDRRICHETQSDPPASTDGADYDNGSKNDSEVKFLVARIPHWRC</sequence>
<proteinExistence type="predicted"/>
<gene>
    <name evidence="2" type="ORF">T10_2581</name>
</gene>
<reference evidence="2 3" key="1">
    <citation type="submission" date="2015-01" db="EMBL/GenBank/DDBJ databases">
        <title>Evolution of Trichinella species and genotypes.</title>
        <authorList>
            <person name="Korhonen P.K."/>
            <person name="Edoardo P."/>
            <person name="Giuseppe L.R."/>
            <person name="Gasser R.B."/>
        </authorList>
    </citation>
    <scope>NUCLEOTIDE SEQUENCE [LARGE SCALE GENOMIC DNA]</scope>
    <source>
        <strain evidence="2">ISS1980</strain>
    </source>
</reference>
<accession>A0A0V1MB60</accession>
<keyword evidence="3" id="KW-1185">Reference proteome</keyword>
<dbReference type="AlphaFoldDB" id="A0A0V1MB60"/>
<protein>
    <submittedName>
        <fullName evidence="2">Uncharacterized protein</fullName>
    </submittedName>
</protein>
<comment type="caution">
    <text evidence="2">The sequence shown here is derived from an EMBL/GenBank/DDBJ whole genome shotgun (WGS) entry which is preliminary data.</text>
</comment>
<evidence type="ECO:0000313" key="3">
    <source>
        <dbReference type="Proteomes" id="UP000054843"/>
    </source>
</evidence>
<dbReference type="EMBL" id="JYDO01000151">
    <property type="protein sequence ID" value="KRZ68885.1"/>
    <property type="molecule type" value="Genomic_DNA"/>
</dbReference>
<organism evidence="2 3">
    <name type="scientific">Trichinella papuae</name>
    <dbReference type="NCBI Taxonomy" id="268474"/>
    <lineage>
        <taxon>Eukaryota</taxon>
        <taxon>Metazoa</taxon>
        <taxon>Ecdysozoa</taxon>
        <taxon>Nematoda</taxon>
        <taxon>Enoplea</taxon>
        <taxon>Dorylaimia</taxon>
        <taxon>Trichinellida</taxon>
        <taxon>Trichinellidae</taxon>
        <taxon>Trichinella</taxon>
    </lineage>
</organism>
<evidence type="ECO:0000256" key="1">
    <source>
        <dbReference type="SAM" id="MobiDB-lite"/>
    </source>
</evidence>
<name>A0A0V1MB60_9BILA</name>
<feature type="region of interest" description="Disordered" evidence="1">
    <location>
        <begin position="1"/>
        <end position="44"/>
    </location>
</feature>
<feature type="compositionally biased region" description="Basic and acidic residues" evidence="1">
    <location>
        <begin position="1"/>
        <end position="26"/>
    </location>
</feature>